<proteinExistence type="predicted"/>
<sequence>MHIQRSERLQIDSAGTAHMTLDPCVIAAGIGAGPGHAFYGLPDMTSPAPRHVYRLPPGKVNPHHLAGAGDTRGGGGGGGRGGGLPPGGEDGEAALRGPALSPVPTYTERPTVLPIGSPPGGVNPGAWPGRTPGGGGADGGGDTPLSMMSVTHEELERSLSGFSISGEQEEEEEEGKGGGDIGGQGQGGVGRSYKGGSRPSHLAEAETDTDSDPFTPSGAGPLPFSSTGEGLGDAVWNSQL</sequence>
<gene>
    <name evidence="2" type="ORF">NHX12_004798</name>
</gene>
<comment type="caution">
    <text evidence="2">The sequence shown here is derived from an EMBL/GenBank/DDBJ whole genome shotgun (WGS) entry which is preliminary data.</text>
</comment>
<organism evidence="2 3">
    <name type="scientific">Muraenolepis orangiensis</name>
    <name type="common">Patagonian moray cod</name>
    <dbReference type="NCBI Taxonomy" id="630683"/>
    <lineage>
        <taxon>Eukaryota</taxon>
        <taxon>Metazoa</taxon>
        <taxon>Chordata</taxon>
        <taxon>Craniata</taxon>
        <taxon>Vertebrata</taxon>
        <taxon>Euteleostomi</taxon>
        <taxon>Actinopterygii</taxon>
        <taxon>Neopterygii</taxon>
        <taxon>Teleostei</taxon>
        <taxon>Neoteleostei</taxon>
        <taxon>Acanthomorphata</taxon>
        <taxon>Zeiogadaria</taxon>
        <taxon>Gadariae</taxon>
        <taxon>Gadiformes</taxon>
        <taxon>Muraenolepidoidei</taxon>
        <taxon>Muraenolepididae</taxon>
        <taxon>Muraenolepis</taxon>
    </lineage>
</organism>
<dbReference type="Pfam" id="PF11956">
    <property type="entry name" value="KCNQC3-Ank-G_bd"/>
    <property type="match status" value="1"/>
</dbReference>
<evidence type="ECO:0000313" key="3">
    <source>
        <dbReference type="Proteomes" id="UP001148018"/>
    </source>
</evidence>
<dbReference type="Proteomes" id="UP001148018">
    <property type="component" value="Unassembled WGS sequence"/>
</dbReference>
<dbReference type="GO" id="GO:0005267">
    <property type="term" value="F:potassium channel activity"/>
    <property type="evidence" value="ECO:0007669"/>
    <property type="project" value="InterPro"/>
</dbReference>
<name>A0A9Q0IEN1_9TELE</name>
<keyword evidence="3" id="KW-1185">Reference proteome</keyword>
<feature type="compositionally biased region" description="Gly residues" evidence="1">
    <location>
        <begin position="178"/>
        <end position="190"/>
    </location>
</feature>
<feature type="compositionally biased region" description="Gly residues" evidence="1">
    <location>
        <begin position="131"/>
        <end position="142"/>
    </location>
</feature>
<evidence type="ECO:0000313" key="2">
    <source>
        <dbReference type="EMBL" id="KAJ3595495.1"/>
    </source>
</evidence>
<feature type="region of interest" description="Disordered" evidence="1">
    <location>
        <begin position="58"/>
        <end position="146"/>
    </location>
</feature>
<dbReference type="GO" id="GO:0016020">
    <property type="term" value="C:membrane"/>
    <property type="evidence" value="ECO:0007669"/>
    <property type="project" value="InterPro"/>
</dbReference>
<accession>A0A9Q0IEN1</accession>
<dbReference type="OrthoDB" id="8879391at2759"/>
<feature type="compositionally biased region" description="Gly residues" evidence="1">
    <location>
        <begin position="70"/>
        <end position="88"/>
    </location>
</feature>
<dbReference type="EMBL" id="JANIIK010000111">
    <property type="protein sequence ID" value="KAJ3595495.1"/>
    <property type="molecule type" value="Genomic_DNA"/>
</dbReference>
<feature type="region of interest" description="Disordered" evidence="1">
    <location>
        <begin position="162"/>
        <end position="240"/>
    </location>
</feature>
<protein>
    <submittedName>
        <fullName evidence="2">Uncharacterized protein</fullName>
    </submittedName>
</protein>
<dbReference type="InterPro" id="IPR020969">
    <property type="entry name" value="Ankyrin-G_BS"/>
</dbReference>
<dbReference type="AlphaFoldDB" id="A0A9Q0IEN1"/>
<reference evidence="2" key="1">
    <citation type="submission" date="2022-07" db="EMBL/GenBank/DDBJ databases">
        <title>Chromosome-level genome of Muraenolepis orangiensis.</title>
        <authorList>
            <person name="Kim J."/>
        </authorList>
    </citation>
    <scope>NUCLEOTIDE SEQUENCE</scope>
    <source>
        <strain evidence="2">KU_S4_2022</strain>
        <tissue evidence="2">Muscle</tissue>
    </source>
</reference>
<evidence type="ECO:0000256" key="1">
    <source>
        <dbReference type="SAM" id="MobiDB-lite"/>
    </source>
</evidence>